<reference evidence="1" key="1">
    <citation type="journal article" date="2014" name="Int. J. Syst. Evol. Microbiol.">
        <title>Complete genome sequence of Corynebacterium casei LMG S-19264T (=DSM 44701T), isolated from a smear-ripened cheese.</title>
        <authorList>
            <consortium name="US DOE Joint Genome Institute (JGI-PGF)"/>
            <person name="Walter F."/>
            <person name="Albersmeier A."/>
            <person name="Kalinowski J."/>
            <person name="Ruckert C."/>
        </authorList>
    </citation>
    <scope>NUCLEOTIDE SEQUENCE</scope>
    <source>
        <strain evidence="1">KCTC 32182</strain>
    </source>
</reference>
<accession>A0A918P1Y2</accession>
<dbReference type="EMBL" id="BMYX01000005">
    <property type="protein sequence ID" value="GGY10929.1"/>
    <property type="molecule type" value="Genomic_DNA"/>
</dbReference>
<proteinExistence type="predicted"/>
<keyword evidence="2" id="KW-1185">Reference proteome</keyword>
<protein>
    <submittedName>
        <fullName evidence="1">Uncharacterized protein</fullName>
    </submittedName>
</protein>
<dbReference type="AlphaFoldDB" id="A0A918P1Y2"/>
<dbReference type="Proteomes" id="UP000645257">
    <property type="component" value="Unassembled WGS sequence"/>
</dbReference>
<reference evidence="1" key="2">
    <citation type="submission" date="2020-09" db="EMBL/GenBank/DDBJ databases">
        <authorList>
            <person name="Sun Q."/>
            <person name="Kim S."/>
        </authorList>
    </citation>
    <scope>NUCLEOTIDE SEQUENCE</scope>
    <source>
        <strain evidence="1">KCTC 32182</strain>
    </source>
</reference>
<gene>
    <name evidence="1" type="ORF">GCM10011289_12190</name>
</gene>
<evidence type="ECO:0000313" key="2">
    <source>
        <dbReference type="Proteomes" id="UP000645257"/>
    </source>
</evidence>
<organism evidence="1 2">
    <name type="scientific">Paludibacterium paludis</name>
    <dbReference type="NCBI Taxonomy" id="1225769"/>
    <lineage>
        <taxon>Bacteria</taxon>
        <taxon>Pseudomonadati</taxon>
        <taxon>Pseudomonadota</taxon>
        <taxon>Betaproteobacteria</taxon>
        <taxon>Neisseriales</taxon>
        <taxon>Chromobacteriaceae</taxon>
        <taxon>Paludibacterium</taxon>
    </lineage>
</organism>
<evidence type="ECO:0000313" key="1">
    <source>
        <dbReference type="EMBL" id="GGY10929.1"/>
    </source>
</evidence>
<comment type="caution">
    <text evidence="1">The sequence shown here is derived from an EMBL/GenBank/DDBJ whole genome shotgun (WGS) entry which is preliminary data.</text>
</comment>
<name>A0A918P1Y2_9NEIS</name>
<sequence>MKTLTSKRNPAKVLLWSGLLVGIAIFLLTPSAHAAAFML</sequence>